<dbReference type="Gene3D" id="3.40.50.300">
    <property type="entry name" value="P-loop containing nucleotide triphosphate hydrolases"/>
    <property type="match status" value="1"/>
</dbReference>
<dbReference type="GeneID" id="13355193"/>
<dbReference type="Pfam" id="PF00005">
    <property type="entry name" value="ABC_tran"/>
    <property type="match status" value="1"/>
</dbReference>
<dbReference type="PATRIC" id="fig|1201294.9.peg.2709"/>
<dbReference type="PROSITE" id="PS50893">
    <property type="entry name" value="ABC_TRANSPORTER_2"/>
    <property type="match status" value="1"/>
</dbReference>
<organism evidence="6 7">
    <name type="scientific">Methanoculleus bourgensis (strain ATCC 43281 / DSM 3045 / OCM 15 / MS2)</name>
    <name type="common">Methanogenium bourgense</name>
    <dbReference type="NCBI Taxonomy" id="1201294"/>
    <lineage>
        <taxon>Archaea</taxon>
        <taxon>Methanobacteriati</taxon>
        <taxon>Methanobacteriota</taxon>
        <taxon>Stenosarchaea group</taxon>
        <taxon>Methanomicrobia</taxon>
        <taxon>Methanomicrobiales</taxon>
        <taxon>Methanomicrobiaceae</taxon>
        <taxon>Methanoculleus</taxon>
    </lineage>
</organism>
<feature type="domain" description="ABC transporter" evidence="5">
    <location>
        <begin position="2"/>
        <end position="248"/>
    </location>
</feature>
<dbReference type="AlphaFoldDB" id="I7KE02"/>
<dbReference type="GO" id="GO:0005524">
    <property type="term" value="F:ATP binding"/>
    <property type="evidence" value="ECO:0007669"/>
    <property type="project" value="UniProtKB-KW"/>
</dbReference>
<keyword evidence="6" id="KW-0378">Hydrolase</keyword>
<accession>I7KE02</accession>
<keyword evidence="2" id="KW-0813">Transport</keyword>
<evidence type="ECO:0000313" key="6">
    <source>
        <dbReference type="EMBL" id="CCJ37351.1"/>
    </source>
</evidence>
<dbReference type="RefSeq" id="WP_014868322.1">
    <property type="nucleotide sequence ID" value="NC_018227.2"/>
</dbReference>
<keyword evidence="7" id="KW-1185">Reference proteome</keyword>
<dbReference type="HOGENOM" id="CLU_000604_1_23_2"/>
<keyword evidence="4 6" id="KW-0067">ATP-binding</keyword>
<dbReference type="InterPro" id="IPR003439">
    <property type="entry name" value="ABC_transporter-like_ATP-bd"/>
</dbReference>
<dbReference type="EMBL" id="HE964772">
    <property type="protein sequence ID" value="CCJ37351.1"/>
    <property type="molecule type" value="Genomic_DNA"/>
</dbReference>
<dbReference type="BioCyc" id="MBOU1201294:BN140_RS12045-MONOMER"/>
<sequence>MIDVCDLKTYYSTGFLHRTSVRAVDGVSFGIEKGETLGLVGESGCGKTTLGRSLLRLIEPTSGRVIFDGTDIMALSRRDLRRFRPRMQMIFQDAYASLNPRMRIRESIAEPLRIHGLENRAGIGRRVRDLIEMVGLNEEHLNRRPYELSGGQNQRVVLARVLAMEPEFIVADEPTAGLDVSVQAQILTLFRDLGRDYHTACLYISHDLGVVRAMSDRVAIMLKGRIVELGPTTDVLDHPCHSYTRRLVAAPGADRGFSRPAPCPAPSGSPAMVEVQSGHWVEAAAW</sequence>
<evidence type="ECO:0000259" key="5">
    <source>
        <dbReference type="PROSITE" id="PS50893"/>
    </source>
</evidence>
<evidence type="ECO:0000256" key="4">
    <source>
        <dbReference type="ARBA" id="ARBA00022840"/>
    </source>
</evidence>
<dbReference type="SUPFAM" id="SSF52540">
    <property type="entry name" value="P-loop containing nucleoside triphosphate hydrolases"/>
    <property type="match status" value="1"/>
</dbReference>
<reference evidence="7" key="1">
    <citation type="journal article" date="2012" name="J. Bacteriol.">
        <title>Complete genome sequence of the hydrogenotrophic, methanogenic archaeon Methanoculleus bourgensis strain MS2T, isolated from a sewage sludge digester.</title>
        <authorList>
            <person name="Maus I."/>
            <person name="Wibberg D."/>
            <person name="Stantscheff R."/>
            <person name="Eikmeyer F.G."/>
            <person name="Seffner A."/>
            <person name="Boelter J."/>
            <person name="Szczepanowski R."/>
            <person name="Blom J."/>
            <person name="Jaenicke S."/>
            <person name="Konig H."/>
            <person name="Puhler A."/>
            <person name="Schluter A."/>
        </authorList>
    </citation>
    <scope>NUCLEOTIDE SEQUENCE [LARGE SCALE GENOMIC DNA]</scope>
    <source>
        <strain evidence="7">ATCC 43281 / DSM 3045 / OCM 15 / MS2</strain>
    </source>
</reference>
<dbReference type="Proteomes" id="UP000009007">
    <property type="component" value="Chromosome I"/>
</dbReference>
<name>I7KE02_METBM</name>
<comment type="similarity">
    <text evidence="1">Belongs to the ABC transporter superfamily.</text>
</comment>
<dbReference type="SMART" id="SM00382">
    <property type="entry name" value="AAA"/>
    <property type="match status" value="1"/>
</dbReference>
<keyword evidence="3" id="KW-0547">Nucleotide-binding</keyword>
<dbReference type="CDD" id="cd03257">
    <property type="entry name" value="ABC_NikE_OppD_transporters"/>
    <property type="match status" value="1"/>
</dbReference>
<proteinExistence type="inferred from homology"/>
<evidence type="ECO:0000256" key="2">
    <source>
        <dbReference type="ARBA" id="ARBA00022448"/>
    </source>
</evidence>
<dbReference type="EC" id="3.6.3.27" evidence="6"/>
<evidence type="ECO:0000256" key="3">
    <source>
        <dbReference type="ARBA" id="ARBA00022741"/>
    </source>
</evidence>
<dbReference type="InterPro" id="IPR003593">
    <property type="entry name" value="AAA+_ATPase"/>
</dbReference>
<dbReference type="KEGG" id="mbg:BN140_2428"/>
<evidence type="ECO:0000313" key="7">
    <source>
        <dbReference type="Proteomes" id="UP000009007"/>
    </source>
</evidence>
<dbReference type="PANTHER" id="PTHR43776">
    <property type="entry name" value="TRANSPORT ATP-BINDING PROTEIN"/>
    <property type="match status" value="1"/>
</dbReference>
<dbReference type="GO" id="GO:0016887">
    <property type="term" value="F:ATP hydrolysis activity"/>
    <property type="evidence" value="ECO:0007669"/>
    <property type="project" value="InterPro"/>
</dbReference>
<dbReference type="InterPro" id="IPR050319">
    <property type="entry name" value="ABC_transp_ATP-bind"/>
</dbReference>
<dbReference type="GO" id="GO:0055085">
    <property type="term" value="P:transmembrane transport"/>
    <property type="evidence" value="ECO:0007669"/>
    <property type="project" value="UniProtKB-ARBA"/>
</dbReference>
<evidence type="ECO:0000256" key="1">
    <source>
        <dbReference type="ARBA" id="ARBA00005417"/>
    </source>
</evidence>
<protein>
    <submittedName>
        <fullName evidence="6">Peptide/nickel transport system ATP-binding protein</fullName>
        <ecNumber evidence="6">3.6.3.27</ecNumber>
    </submittedName>
</protein>
<gene>
    <name evidence="6" type="ordered locus">BN140_2428</name>
</gene>
<dbReference type="PANTHER" id="PTHR43776:SF7">
    <property type="entry name" value="D,D-DIPEPTIDE TRANSPORT ATP-BINDING PROTEIN DDPF-RELATED"/>
    <property type="match status" value="1"/>
</dbReference>
<dbReference type="InterPro" id="IPR027417">
    <property type="entry name" value="P-loop_NTPase"/>
</dbReference>
<dbReference type="STRING" id="1201294.BN140_2428"/>